<dbReference type="GO" id="GO:0003677">
    <property type="term" value="F:DNA binding"/>
    <property type="evidence" value="ECO:0007669"/>
    <property type="project" value="UniProtKB-KW"/>
</dbReference>
<evidence type="ECO:0000256" key="4">
    <source>
        <dbReference type="ARBA" id="ARBA00022806"/>
    </source>
</evidence>
<accession>A0A975K1E6</accession>
<dbReference type="KEGG" id="mspg:F6B93_05310"/>
<evidence type="ECO:0000259" key="9">
    <source>
        <dbReference type="PROSITE" id="PS51192"/>
    </source>
</evidence>
<evidence type="ECO:0000256" key="7">
    <source>
        <dbReference type="ARBA" id="ARBA00023204"/>
    </source>
</evidence>
<dbReference type="EMBL" id="CP046600">
    <property type="protein sequence ID" value="QUR69606.1"/>
    <property type="molecule type" value="Genomic_DNA"/>
</dbReference>
<dbReference type="InterPro" id="IPR055367">
    <property type="entry name" value="WH4_Lhr"/>
</dbReference>
<dbReference type="PROSITE" id="PS51194">
    <property type="entry name" value="HELICASE_CTER"/>
    <property type="match status" value="1"/>
</dbReference>
<dbReference type="Pfam" id="PF23236">
    <property type="entry name" value="WHD_2nd_Lhr"/>
    <property type="match status" value="1"/>
</dbReference>
<dbReference type="InterPro" id="IPR003593">
    <property type="entry name" value="AAA+_ATPase"/>
</dbReference>
<evidence type="ECO:0000256" key="5">
    <source>
        <dbReference type="ARBA" id="ARBA00022840"/>
    </source>
</evidence>
<dbReference type="InterPro" id="IPR011545">
    <property type="entry name" value="DEAD/DEAH_box_helicase_dom"/>
</dbReference>
<evidence type="ECO:0000313" key="11">
    <source>
        <dbReference type="EMBL" id="QUR69606.1"/>
    </source>
</evidence>
<keyword evidence="8" id="KW-0413">Isomerase</keyword>
<keyword evidence="6" id="KW-0238">DNA-binding</keyword>
<feature type="domain" description="Helicase ATP-binding" evidence="9">
    <location>
        <begin position="27"/>
        <end position="222"/>
    </location>
</feature>
<dbReference type="SMART" id="SM00490">
    <property type="entry name" value="HELICc"/>
    <property type="match status" value="1"/>
</dbReference>
<evidence type="ECO:0000256" key="8">
    <source>
        <dbReference type="ARBA" id="ARBA00023235"/>
    </source>
</evidence>
<evidence type="ECO:0000256" key="1">
    <source>
        <dbReference type="ARBA" id="ARBA00022741"/>
    </source>
</evidence>
<keyword evidence="1" id="KW-0547">Nucleotide-binding</keyword>
<dbReference type="CDD" id="cd18796">
    <property type="entry name" value="SF2_C_LHR"/>
    <property type="match status" value="1"/>
</dbReference>
<dbReference type="RefSeq" id="WP_211699285.1">
    <property type="nucleotide sequence ID" value="NZ_CP046600.1"/>
</dbReference>
<dbReference type="InterPro" id="IPR014001">
    <property type="entry name" value="Helicase_ATP-bd"/>
</dbReference>
<dbReference type="GO" id="GO:0005524">
    <property type="term" value="F:ATP binding"/>
    <property type="evidence" value="ECO:0007669"/>
    <property type="project" value="UniProtKB-KW"/>
</dbReference>
<keyword evidence="3 11" id="KW-0378">Hydrolase</keyword>
<evidence type="ECO:0000259" key="10">
    <source>
        <dbReference type="PROSITE" id="PS51194"/>
    </source>
</evidence>
<keyword evidence="12" id="KW-1185">Reference proteome</keyword>
<organism evidence="11 12">
    <name type="scientific">Mycobacterium spongiae</name>
    <dbReference type="NCBI Taxonomy" id="886343"/>
    <lineage>
        <taxon>Bacteria</taxon>
        <taxon>Bacillati</taxon>
        <taxon>Actinomycetota</taxon>
        <taxon>Actinomycetes</taxon>
        <taxon>Mycobacteriales</taxon>
        <taxon>Mycobacteriaceae</taxon>
        <taxon>Mycobacterium</taxon>
    </lineage>
</organism>
<dbReference type="Pfam" id="PF08494">
    <property type="entry name" value="DEAD_assoc"/>
    <property type="match status" value="1"/>
</dbReference>
<dbReference type="InterPro" id="IPR013701">
    <property type="entry name" value="Lhr-like_DEAD/DEAH_assoc"/>
</dbReference>
<dbReference type="Pfam" id="PF00271">
    <property type="entry name" value="Helicase_C"/>
    <property type="match status" value="1"/>
</dbReference>
<dbReference type="InterPro" id="IPR055368">
    <property type="entry name" value="WH3_Lhr"/>
</dbReference>
<protein>
    <submittedName>
        <fullName evidence="11">ATP-dependent helicase</fullName>
        <ecNumber evidence="11">3.6.4.-</ecNumber>
    </submittedName>
</protein>
<dbReference type="PROSITE" id="PS51192">
    <property type="entry name" value="HELICASE_ATP_BIND_1"/>
    <property type="match status" value="1"/>
</dbReference>
<dbReference type="GO" id="GO:0016887">
    <property type="term" value="F:ATP hydrolysis activity"/>
    <property type="evidence" value="ECO:0007669"/>
    <property type="project" value="TreeGrafter"/>
</dbReference>
<sequence length="1534" mass="163883">MDRFSAVTRAWFESTFAAPTTAQASAWAAIAEGDNTLVIAPTGSGKTLAAFLWALDGLARSAEPNSGTHVLYVSPLKALAVDIERNLRTPLAGLTRLAERQGLPAPDIRVGVRSGDTPPALRRQLIARPPDVLITTPESLFLMLTSAARETLATVRTVIVDEIHAIAATKRGAHLALSLERLDDLNQDQSQRRPAQRIGLSATVRPPEELARFLSGQAPTTIVAPPSSKTVELTVQVPVPDMANLANNTIWPDVEARLADLIESHNSTIVFANSRRLAERLTSRLNEIHAERCGIEPTGEPNGQVAGGAPAHIIGSIQDSQALGAPPVLARAHHGSVSKEQRALVEEDLKRGQLKAVVATSSLELGIDMGAVDLVIQVEAPPSVASGLQRIGRAGHQVGEISRGVLFPKHRTDLLGCAVSVQRMLSGQIETMQVPANPLDILAQHTVAAAALEPLDADRWFDTVRRSAPFATLPRSAFEATLDLLSGKYPSTEFAELRPRLVYDRDGDLGGTLTARPGAQRLAVTSGGAIPDRGLFTVYLASTANDSEKPSRVGELDEEMVYESRPGDVISLGATSWRITEITHDRVLVIPAPGQPARLPFWRGDDVGRPAELGAALGAFTGELARLDRGRFGKRCADLGFDDNATANLWELLAEQRTATRVVPTDTSLLVERFRDELGDWRVILHSPYGLRVHGPLALAVSRRLRERYDIDEKPTASDDGIVVRLPDSGQPPPGAELFIFEADEIDPIVTAEVGGSALFASRFRESAARALLLPRRHPGRRSPLWHQRQRAAQLLDVARKYPDFPIVLETVRECLQDVYDVPTLVALMTDIAQRRVRVTEAETATPSPFAASLLFGYVGAFIYEGDIPLAERRAAALSLDSTLLAELLGRVELRELLDPEVIATTGRQLQHLSADRLAPDAEGVADLLRLLGPLTEDEVAARTAVSDGGDVTGWLEGLRAARRALTVSFADHIWWVAVEDIGRLRDGVGSAVPVGVPTSFTEAVADPLGELLGRYARTRTPFTTAEAAGRFGLGLRVTADVLGRLANDGRLVRGDFVAVPETPSAAGGEQWCDAEVLRILRRRSLAALRAQVEPVSTAAYGRFLPAWHGVAAATSSAHTANTGNTGIDGLAAAIEQLAGVRMPASAIEPLVLAPRVRDYSPAMLDELLASGEVTWSGAGSISGSDGWIALHPADAAPVTLTAPAEIEFTDVHRTIVDTLAGGGAYFFRQLTQHDVAEAELKAALWELIWAGLITGDTFAPVRALLGGTGSRTRSAPAHRGPRRPRLSRYSVAHAQTRRTDPMVAGRWSALPLAEPDSTLRAHHHAEVLLNRHGVLTKGAVAAEGVPGGFATLYKVLGAFEEAGRCQRGYFVESLGGAQFAVASTVDRLRSYLDGPGSFKDPERPEYQAVTLAAADPANPYGAALPWPASRGGGTARPGRKAGALVVLVDGELAWFLERGGRSLLTFTEDPGAGHAAAIGLADLVAARRVASIVVERIDGTPVLAPDTTASVTDTAASLIQAGFVRTPRGLRLR</sequence>
<dbReference type="Pfam" id="PF23235">
    <property type="entry name" value="WHD_3rd_Lhr"/>
    <property type="match status" value="1"/>
</dbReference>
<evidence type="ECO:0000256" key="6">
    <source>
        <dbReference type="ARBA" id="ARBA00023125"/>
    </source>
</evidence>
<reference evidence="11" key="1">
    <citation type="submission" date="2019-12" db="EMBL/GenBank/DDBJ databases">
        <title>Mycobacterium spongiae sp. nov.</title>
        <authorList>
            <person name="Stinear T."/>
        </authorList>
    </citation>
    <scope>NUCLEOTIDE SEQUENCE</scope>
    <source>
        <strain evidence="11">FSD4b-SM</strain>
    </source>
</reference>
<keyword evidence="7" id="KW-0234">DNA repair</keyword>
<dbReference type="PANTHER" id="PTHR47962:SF5">
    <property type="entry name" value="ATP-DEPENDENT HELICASE LHR-RELATED"/>
    <property type="match status" value="1"/>
</dbReference>
<gene>
    <name evidence="11" type="ORF">F6B93_05310</name>
</gene>
<dbReference type="PANTHER" id="PTHR47962">
    <property type="entry name" value="ATP-DEPENDENT HELICASE LHR-RELATED-RELATED"/>
    <property type="match status" value="1"/>
</dbReference>
<dbReference type="InterPro" id="IPR001650">
    <property type="entry name" value="Helicase_C-like"/>
</dbReference>
<dbReference type="InterPro" id="IPR055369">
    <property type="entry name" value="WH2_Lhr"/>
</dbReference>
<dbReference type="SUPFAM" id="SSF52540">
    <property type="entry name" value="P-loop containing nucleoside triphosphate hydrolases"/>
    <property type="match status" value="1"/>
</dbReference>
<evidence type="ECO:0000313" key="12">
    <source>
        <dbReference type="Proteomes" id="UP000682202"/>
    </source>
</evidence>
<evidence type="ECO:0000256" key="2">
    <source>
        <dbReference type="ARBA" id="ARBA00022763"/>
    </source>
</evidence>
<evidence type="ECO:0000256" key="3">
    <source>
        <dbReference type="ARBA" id="ARBA00022801"/>
    </source>
</evidence>
<dbReference type="Gene3D" id="3.40.50.300">
    <property type="entry name" value="P-loop containing nucleotide triphosphate hydrolases"/>
    <property type="match status" value="2"/>
</dbReference>
<dbReference type="Pfam" id="PF19306">
    <property type="entry name" value="WHD_Lhr"/>
    <property type="match status" value="1"/>
</dbReference>
<keyword evidence="4 11" id="KW-0347">Helicase</keyword>
<proteinExistence type="predicted"/>
<feature type="domain" description="Helicase C-terminal" evidence="10">
    <location>
        <begin position="253"/>
        <end position="440"/>
    </location>
</feature>
<dbReference type="NCBIfam" id="NF007284">
    <property type="entry name" value="PRK09751.1"/>
    <property type="match status" value="1"/>
</dbReference>
<dbReference type="InterPro" id="IPR045628">
    <property type="entry name" value="Lhr_WH_dom"/>
</dbReference>
<dbReference type="CDD" id="cd17922">
    <property type="entry name" value="DEXHc_LHR-like"/>
    <property type="match status" value="1"/>
</dbReference>
<name>A0A975K1E6_9MYCO</name>
<dbReference type="Proteomes" id="UP000682202">
    <property type="component" value="Chromosome"/>
</dbReference>
<dbReference type="InterPro" id="IPR027417">
    <property type="entry name" value="P-loop_NTPase"/>
</dbReference>
<keyword evidence="2" id="KW-0227">DNA damage</keyword>
<keyword evidence="5" id="KW-0067">ATP-binding</keyword>
<dbReference type="GO" id="GO:0004386">
    <property type="term" value="F:helicase activity"/>
    <property type="evidence" value="ECO:0007669"/>
    <property type="project" value="UniProtKB-KW"/>
</dbReference>
<dbReference type="InterPro" id="IPR052511">
    <property type="entry name" value="ATP-dep_Helicase"/>
</dbReference>
<dbReference type="GO" id="GO:0006281">
    <property type="term" value="P:DNA repair"/>
    <property type="evidence" value="ECO:0007669"/>
    <property type="project" value="UniProtKB-KW"/>
</dbReference>
<dbReference type="Pfam" id="PF23234">
    <property type="entry name" value="WHD_4th_Lhr"/>
    <property type="match status" value="1"/>
</dbReference>
<dbReference type="Pfam" id="PF00270">
    <property type="entry name" value="DEAD"/>
    <property type="match status" value="1"/>
</dbReference>
<dbReference type="SMART" id="SM00382">
    <property type="entry name" value="AAA"/>
    <property type="match status" value="1"/>
</dbReference>
<dbReference type="EC" id="3.6.4.-" evidence="11"/>
<dbReference type="SMART" id="SM00487">
    <property type="entry name" value="DEXDc"/>
    <property type="match status" value="1"/>
</dbReference>